<proteinExistence type="predicted"/>
<gene>
    <name evidence="2" type="ORF">PFCIRM138_01975</name>
</gene>
<evidence type="ECO:0000313" key="2">
    <source>
        <dbReference type="EMBL" id="CEP27513.1"/>
    </source>
</evidence>
<dbReference type="PATRIC" id="fig|66712.6.peg.1534"/>
<organism evidence="2">
    <name type="scientific">Propionibacterium freudenreichii subsp. freudenreichii</name>
    <dbReference type="NCBI Taxonomy" id="66712"/>
    <lineage>
        <taxon>Bacteria</taxon>
        <taxon>Bacillati</taxon>
        <taxon>Actinomycetota</taxon>
        <taxon>Actinomycetes</taxon>
        <taxon>Propionibacteriales</taxon>
        <taxon>Propionibacteriaceae</taxon>
        <taxon>Propionibacterium</taxon>
    </lineage>
</organism>
<dbReference type="Pfam" id="PF22743">
    <property type="entry name" value="PspAA"/>
    <property type="match status" value="1"/>
</dbReference>
<evidence type="ECO:0000259" key="1">
    <source>
        <dbReference type="Pfam" id="PF22743"/>
    </source>
</evidence>
<dbReference type="GeneID" id="61221783"/>
<feature type="domain" description="PspA-associated" evidence="1">
    <location>
        <begin position="1"/>
        <end position="96"/>
    </location>
</feature>
<dbReference type="RefSeq" id="WP_013161453.1">
    <property type="nucleotide sequence ID" value="NZ_CP010341.1"/>
</dbReference>
<accession>A0A068VU41</accession>
<reference evidence="2" key="1">
    <citation type="submission" date="2014-08" db="EMBL/GenBank/DDBJ databases">
        <authorList>
            <person name="Falentin Helene"/>
        </authorList>
    </citation>
    <scope>NUCLEOTIDE SEQUENCE</scope>
</reference>
<dbReference type="AlphaFoldDB" id="A0A068VU41"/>
<protein>
    <recommendedName>
        <fullName evidence="1">PspA-associated domain-containing protein</fullName>
    </recommendedName>
</protein>
<dbReference type="KEGG" id="pfre:RM25_1505"/>
<sequence length="96" mass="10474">MIVRISGEGQWELPDDALPEFNELDRQIESAVRAQDATGLGLALRELDARVRRQGVAIDDDDLRDSDLIIPGPDSSLQDVATMLASDDRPDGLFPG</sequence>
<dbReference type="InterPro" id="IPR054437">
    <property type="entry name" value="PspA-assoc_dom"/>
</dbReference>
<dbReference type="EMBL" id="LM676436">
    <property type="protein sequence ID" value="CEP27513.1"/>
    <property type="molecule type" value="Genomic_DNA"/>
</dbReference>
<name>A0A068VU41_PROFF</name>